<evidence type="ECO:0000256" key="4">
    <source>
        <dbReference type="SAM" id="MobiDB-lite"/>
    </source>
</evidence>
<keyword evidence="2" id="KW-0689">Ribosomal protein</keyword>
<comment type="caution">
    <text evidence="5">The sequence shown here is derived from an EMBL/GenBank/DDBJ whole genome shotgun (WGS) entry which is preliminary data.</text>
</comment>
<dbReference type="PANTHER" id="PTHR19836">
    <property type="entry name" value="30S RIBOSOMAL PROTEIN S14"/>
    <property type="match status" value="1"/>
</dbReference>
<dbReference type="Pfam" id="PF00253">
    <property type="entry name" value="Ribosomal_S14"/>
    <property type="match status" value="1"/>
</dbReference>
<accession>A0A9P1GWA6</accession>
<proteinExistence type="inferred from homology"/>
<dbReference type="Gene3D" id="1.10.287.1480">
    <property type="match status" value="1"/>
</dbReference>
<comment type="similarity">
    <text evidence="1">Belongs to the universal ribosomal protein uS14 family.</text>
</comment>
<evidence type="ECO:0000256" key="1">
    <source>
        <dbReference type="ARBA" id="ARBA00009083"/>
    </source>
</evidence>
<keyword evidence="6" id="KW-1185">Reference proteome</keyword>
<gene>
    <name evidence="5" type="ORF">PPNO1_LOCUS972</name>
</gene>
<evidence type="ECO:0000256" key="3">
    <source>
        <dbReference type="ARBA" id="ARBA00023274"/>
    </source>
</evidence>
<dbReference type="EMBL" id="CALLCH030000001">
    <property type="protein sequence ID" value="CAI4211175.1"/>
    <property type="molecule type" value="Genomic_DNA"/>
</dbReference>
<name>A0A9P1GWA6_9PEZI</name>
<dbReference type="GO" id="GO:0006412">
    <property type="term" value="P:translation"/>
    <property type="evidence" value="ECO:0007669"/>
    <property type="project" value="InterPro"/>
</dbReference>
<dbReference type="InterPro" id="IPR001209">
    <property type="entry name" value="Ribosomal_uS14"/>
</dbReference>
<protein>
    <submittedName>
        <fullName evidence="5">Uncharacterized protein</fullName>
    </submittedName>
</protein>
<sequence length="311" mass="34610">MSMFRAKKLDLGCFINTRIIRDHTKRKVFEQFEPESSPLRHSQHDPPPRVRAEAQLQLSTMHAYTRPSQIRNRCILGGKTRGILRDFKLTRYNFRRQALDGNLPGVKKATIDVVEALFLRRTAAVDPNCARALGGDRLRPKLYGHSCSRQGPTPSDPCFEQQDAADKREEDDDGANDDANLPRTHFVAPGSRKVRVGGHVDLAASAAGTAPDLVPGGSRAALVGTTERRENPVTDKVTPQSPFPTSGKHGRVSQPSVTARDRRRHPRQPKLELAQLRGKFVGRLPSPCPFWASLTTDRISTGRQGHFEILH</sequence>
<dbReference type="OrthoDB" id="413436at2759"/>
<feature type="region of interest" description="Disordered" evidence="4">
    <location>
        <begin position="228"/>
        <end position="268"/>
    </location>
</feature>
<organism evidence="5 6">
    <name type="scientific">Parascedosporium putredinis</name>
    <dbReference type="NCBI Taxonomy" id="1442378"/>
    <lineage>
        <taxon>Eukaryota</taxon>
        <taxon>Fungi</taxon>
        <taxon>Dikarya</taxon>
        <taxon>Ascomycota</taxon>
        <taxon>Pezizomycotina</taxon>
        <taxon>Sordariomycetes</taxon>
        <taxon>Hypocreomycetidae</taxon>
        <taxon>Microascales</taxon>
        <taxon>Microascaceae</taxon>
        <taxon>Parascedosporium</taxon>
    </lineage>
</organism>
<reference evidence="5" key="1">
    <citation type="submission" date="2022-11" db="EMBL/GenBank/DDBJ databases">
        <authorList>
            <person name="Scott C."/>
            <person name="Bruce N."/>
        </authorList>
    </citation>
    <scope>NUCLEOTIDE SEQUENCE</scope>
</reference>
<dbReference type="AlphaFoldDB" id="A0A9P1GWA6"/>
<feature type="region of interest" description="Disordered" evidence="4">
    <location>
        <begin position="140"/>
        <end position="190"/>
    </location>
</feature>
<evidence type="ECO:0000313" key="5">
    <source>
        <dbReference type="EMBL" id="CAI4211175.1"/>
    </source>
</evidence>
<evidence type="ECO:0000313" key="6">
    <source>
        <dbReference type="Proteomes" id="UP000838763"/>
    </source>
</evidence>
<dbReference type="Proteomes" id="UP000838763">
    <property type="component" value="Unassembled WGS sequence"/>
</dbReference>
<keyword evidence="3" id="KW-0687">Ribonucleoprotein</keyword>
<dbReference type="SUPFAM" id="SSF57716">
    <property type="entry name" value="Glucocorticoid receptor-like (DNA-binding domain)"/>
    <property type="match status" value="1"/>
</dbReference>
<dbReference type="GO" id="GO:0005763">
    <property type="term" value="C:mitochondrial small ribosomal subunit"/>
    <property type="evidence" value="ECO:0007669"/>
    <property type="project" value="TreeGrafter"/>
</dbReference>
<evidence type="ECO:0000256" key="2">
    <source>
        <dbReference type="ARBA" id="ARBA00022980"/>
    </source>
</evidence>
<dbReference type="GO" id="GO:0003735">
    <property type="term" value="F:structural constituent of ribosome"/>
    <property type="evidence" value="ECO:0007669"/>
    <property type="project" value="InterPro"/>
</dbReference>
<dbReference type="FunFam" id="1.10.287.1480:FF:000001">
    <property type="entry name" value="30S ribosomal protein S14"/>
    <property type="match status" value="1"/>
</dbReference>
<dbReference type="PANTHER" id="PTHR19836:SF19">
    <property type="entry name" value="SMALL RIBOSOMAL SUBUNIT PROTEIN US14M"/>
    <property type="match status" value="1"/>
</dbReference>